<dbReference type="InterPro" id="IPR036390">
    <property type="entry name" value="WH_DNA-bd_sf"/>
</dbReference>
<dbReference type="Proteomes" id="UP001295794">
    <property type="component" value="Unassembled WGS sequence"/>
</dbReference>
<evidence type="ECO:0008006" key="9">
    <source>
        <dbReference type="Google" id="ProtNLM"/>
    </source>
</evidence>
<proteinExistence type="predicted"/>
<dbReference type="SUPFAM" id="SSF53335">
    <property type="entry name" value="S-adenosyl-L-methionine-dependent methyltransferases"/>
    <property type="match status" value="1"/>
</dbReference>
<dbReference type="InterPro" id="IPR036388">
    <property type="entry name" value="WH-like_DNA-bd_sf"/>
</dbReference>
<keyword evidence="3" id="KW-0949">S-adenosyl-L-methionine</keyword>
<dbReference type="EMBL" id="CAVNYO010000439">
    <property type="protein sequence ID" value="CAK5279650.1"/>
    <property type="molecule type" value="Genomic_DNA"/>
</dbReference>
<dbReference type="Gene3D" id="3.40.50.150">
    <property type="entry name" value="Vaccinia Virus protein VP39"/>
    <property type="match status" value="1"/>
</dbReference>
<keyword evidence="8" id="KW-1185">Reference proteome</keyword>
<dbReference type="Gene3D" id="1.10.10.10">
    <property type="entry name" value="Winged helix-like DNA-binding domain superfamily/Winged helix DNA-binding domain"/>
    <property type="match status" value="1"/>
</dbReference>
<evidence type="ECO:0000313" key="7">
    <source>
        <dbReference type="EMBL" id="CAK5279650.1"/>
    </source>
</evidence>
<keyword evidence="1" id="KW-0489">Methyltransferase</keyword>
<name>A0AAD2HRG1_9AGAR</name>
<comment type="caution">
    <text evidence="7">The sequence shown here is derived from an EMBL/GenBank/DDBJ whole genome shotgun (WGS) entry which is preliminary data.</text>
</comment>
<organism evidence="7 8">
    <name type="scientific">Mycena citricolor</name>
    <dbReference type="NCBI Taxonomy" id="2018698"/>
    <lineage>
        <taxon>Eukaryota</taxon>
        <taxon>Fungi</taxon>
        <taxon>Dikarya</taxon>
        <taxon>Basidiomycota</taxon>
        <taxon>Agaricomycotina</taxon>
        <taxon>Agaricomycetes</taxon>
        <taxon>Agaricomycetidae</taxon>
        <taxon>Agaricales</taxon>
        <taxon>Marasmiineae</taxon>
        <taxon>Mycenaceae</taxon>
        <taxon>Mycena</taxon>
    </lineage>
</organism>
<dbReference type="InterPro" id="IPR016461">
    <property type="entry name" value="COMT-like"/>
</dbReference>
<dbReference type="PANTHER" id="PTHR43712">
    <property type="entry name" value="PUTATIVE (AFU_ORTHOLOGUE AFUA_4G14580)-RELATED"/>
    <property type="match status" value="1"/>
</dbReference>
<dbReference type="GO" id="GO:0008171">
    <property type="term" value="F:O-methyltransferase activity"/>
    <property type="evidence" value="ECO:0007669"/>
    <property type="project" value="InterPro"/>
</dbReference>
<protein>
    <recommendedName>
        <fullName evidence="9">O-methyltransferase domain-containing protein</fullName>
    </recommendedName>
</protein>
<dbReference type="AlphaFoldDB" id="A0AAD2HRG1"/>
<evidence type="ECO:0000256" key="2">
    <source>
        <dbReference type="ARBA" id="ARBA00022679"/>
    </source>
</evidence>
<dbReference type="Pfam" id="PF00891">
    <property type="entry name" value="Methyltransf_2"/>
    <property type="match status" value="1"/>
</dbReference>
<dbReference type="PANTHER" id="PTHR43712:SF2">
    <property type="entry name" value="O-METHYLTRANSFERASE CICE"/>
    <property type="match status" value="1"/>
</dbReference>
<dbReference type="GO" id="GO:0046983">
    <property type="term" value="F:protein dimerization activity"/>
    <property type="evidence" value="ECO:0007669"/>
    <property type="project" value="InterPro"/>
</dbReference>
<reference evidence="7" key="1">
    <citation type="submission" date="2023-11" db="EMBL/GenBank/DDBJ databases">
        <authorList>
            <person name="De Vega J J."/>
            <person name="De Vega J J."/>
        </authorList>
    </citation>
    <scope>NUCLEOTIDE SEQUENCE</scope>
</reference>
<evidence type="ECO:0000313" key="6">
    <source>
        <dbReference type="EMBL" id="CAK5279640.1"/>
    </source>
</evidence>
<evidence type="ECO:0000259" key="5">
    <source>
        <dbReference type="Pfam" id="PF08100"/>
    </source>
</evidence>
<evidence type="ECO:0000256" key="1">
    <source>
        <dbReference type="ARBA" id="ARBA00022603"/>
    </source>
</evidence>
<dbReference type="InterPro" id="IPR001077">
    <property type="entry name" value="COMT_C"/>
</dbReference>
<dbReference type="PROSITE" id="PS51683">
    <property type="entry name" value="SAM_OMT_II"/>
    <property type="match status" value="1"/>
</dbReference>
<dbReference type="Pfam" id="PF08100">
    <property type="entry name" value="Dimerisation"/>
    <property type="match status" value="1"/>
</dbReference>
<sequence>PRDTLLFTVMATKSQLRTLADLLLNSVNSIETRLASRNLAFPSLATPFDPHTEAESVLRETDMLSAVSQIVAAASQMIAMVRTPVETVMEYSMLYHLPSCLRAAIESNVVEIVGRAGPKGIHIHDIARINGTSPQKLGRILRLLANHHVFREIRRDVFCTNRLSSVLDSGKSLEKLDANPQARYENSSGVAALVVMHADEGLKSSAFLTEAFLSPCTAHSTQATDSPWNIAFQTNMFIFDYYDKPKKAHLKVRFSSAMACSTRLEPPAAILAGFDWTKLPVSATVVDVGGGVGATSLIIAKNVPHLNLVVQDRTSVISVAHKYWPYEMIASGRVRLQEHDFFSAQPIRDADVFLLRWIMHDYDDTKAWEILQNLREAATSSTKLVTVDILMPHTCIDDEQDSHYDIPGAFTPSAPGPLLPNMGAANNMKYWLDMQVRDDCADVGTRGMTRLADVRTRKQSGTNIAAVRCVGRMRRMESCAGASHSWLCARSVCLDTHMSEKEASRKMAQPSAR</sequence>
<feature type="domain" description="O-methyltransferase C-terminal" evidence="4">
    <location>
        <begin position="225"/>
        <end position="400"/>
    </location>
</feature>
<dbReference type="SUPFAM" id="SSF46785">
    <property type="entry name" value="Winged helix' DNA-binding domain"/>
    <property type="match status" value="1"/>
</dbReference>
<feature type="non-terminal residue" evidence="7">
    <location>
        <position position="1"/>
    </location>
</feature>
<dbReference type="InterPro" id="IPR012967">
    <property type="entry name" value="COMT_dimerisation"/>
</dbReference>
<gene>
    <name evidence="6" type="ORF">MYCIT1_LOCUS29793</name>
    <name evidence="7" type="ORF">MYCIT1_LOCUS29813</name>
</gene>
<dbReference type="GO" id="GO:0032259">
    <property type="term" value="P:methylation"/>
    <property type="evidence" value="ECO:0007669"/>
    <property type="project" value="UniProtKB-KW"/>
</dbReference>
<evidence type="ECO:0000313" key="8">
    <source>
        <dbReference type="Proteomes" id="UP001295794"/>
    </source>
</evidence>
<evidence type="ECO:0000256" key="3">
    <source>
        <dbReference type="ARBA" id="ARBA00022691"/>
    </source>
</evidence>
<keyword evidence="2" id="KW-0808">Transferase</keyword>
<feature type="domain" description="O-methyltransferase dimerisation" evidence="5">
    <location>
        <begin position="89"/>
        <end position="165"/>
    </location>
</feature>
<evidence type="ECO:0000259" key="4">
    <source>
        <dbReference type="Pfam" id="PF00891"/>
    </source>
</evidence>
<accession>A0AAD2HRG1</accession>
<dbReference type="EMBL" id="CAVNYO010000438">
    <property type="protein sequence ID" value="CAK5279640.1"/>
    <property type="molecule type" value="Genomic_DNA"/>
</dbReference>
<dbReference type="InterPro" id="IPR029063">
    <property type="entry name" value="SAM-dependent_MTases_sf"/>
</dbReference>